<name>A0AAV2RXP4_MEGNR</name>
<proteinExistence type="predicted"/>
<evidence type="ECO:0000313" key="2">
    <source>
        <dbReference type="Proteomes" id="UP001497623"/>
    </source>
</evidence>
<dbReference type="InterPro" id="IPR016187">
    <property type="entry name" value="CTDL_fold"/>
</dbReference>
<comment type="caution">
    <text evidence="1">The sequence shown here is derived from an EMBL/GenBank/DDBJ whole genome shotgun (WGS) entry which is preliminary data.</text>
</comment>
<evidence type="ECO:0008006" key="3">
    <source>
        <dbReference type="Google" id="ProtNLM"/>
    </source>
</evidence>
<gene>
    <name evidence="1" type="ORF">MNOR_LOCUS30699</name>
</gene>
<dbReference type="SUPFAM" id="SSF56436">
    <property type="entry name" value="C-type lectin-like"/>
    <property type="match status" value="1"/>
</dbReference>
<dbReference type="AlphaFoldDB" id="A0AAV2RXP4"/>
<keyword evidence="2" id="KW-1185">Reference proteome</keyword>
<accession>A0AAV2RXP4</accession>
<feature type="non-terminal residue" evidence="1">
    <location>
        <position position="220"/>
    </location>
</feature>
<sequence>CPWDLIQFQGGCYKIWELMTPCKNCLQCPKGYHMAMPERPDLFWKFMQKNVYPLKTLYQDYYSGTLVIGARGNGKEIAWLNGTVIERNWGWWQIPPTSDSQVTDKNCVILGSKHGGNNTQILELTHCTSNHVLLCQLRQKCSTRDFEVNGVCYRFVELEYPCTNCEKCPKGYNLAVPRRPDRLWHHVANNEYPFITKSGFKYNGFLTIGGKGDYKEIRWT</sequence>
<organism evidence="1 2">
    <name type="scientific">Meganyctiphanes norvegica</name>
    <name type="common">Northern krill</name>
    <name type="synonym">Thysanopoda norvegica</name>
    <dbReference type="NCBI Taxonomy" id="48144"/>
    <lineage>
        <taxon>Eukaryota</taxon>
        <taxon>Metazoa</taxon>
        <taxon>Ecdysozoa</taxon>
        <taxon>Arthropoda</taxon>
        <taxon>Crustacea</taxon>
        <taxon>Multicrustacea</taxon>
        <taxon>Malacostraca</taxon>
        <taxon>Eumalacostraca</taxon>
        <taxon>Eucarida</taxon>
        <taxon>Euphausiacea</taxon>
        <taxon>Euphausiidae</taxon>
        <taxon>Meganyctiphanes</taxon>
    </lineage>
</organism>
<feature type="non-terminal residue" evidence="1">
    <location>
        <position position="1"/>
    </location>
</feature>
<evidence type="ECO:0000313" key="1">
    <source>
        <dbReference type="EMBL" id="CAL4151172.1"/>
    </source>
</evidence>
<reference evidence="1 2" key="1">
    <citation type="submission" date="2024-05" db="EMBL/GenBank/DDBJ databases">
        <authorList>
            <person name="Wallberg A."/>
        </authorList>
    </citation>
    <scope>NUCLEOTIDE SEQUENCE [LARGE SCALE GENOMIC DNA]</scope>
</reference>
<dbReference type="EMBL" id="CAXKWB010038091">
    <property type="protein sequence ID" value="CAL4151172.1"/>
    <property type="molecule type" value="Genomic_DNA"/>
</dbReference>
<dbReference type="Proteomes" id="UP001497623">
    <property type="component" value="Unassembled WGS sequence"/>
</dbReference>
<protein>
    <recommendedName>
        <fullName evidence="3">C-type lectin domain-containing protein</fullName>
    </recommendedName>
</protein>